<gene>
    <name evidence="2" type="ORF">JMA_02500</name>
</gene>
<proteinExistence type="predicted"/>
<feature type="transmembrane region" description="Helical" evidence="1">
    <location>
        <begin position="104"/>
        <end position="123"/>
    </location>
</feature>
<protein>
    <recommendedName>
        <fullName evidence="4">DUF3021 domain-containing protein</fullName>
    </recommendedName>
</protein>
<feature type="transmembrane region" description="Helical" evidence="1">
    <location>
        <begin position="12"/>
        <end position="32"/>
    </location>
</feature>
<dbReference type="STRING" id="1508404.JMA_02500"/>
<sequence length="142" mass="16094">MEVDSVMSNVILRIFGGFGVGALITLVALILSFDGSDQVEVTTIILNLLGSMLTGAYFSVAALIFSIEKWSMLKQTVIHYSLSLILMFPVFTLLTGWFPLNARALLIGFIVFTVTYILNWFGWHSYYKQLEKRMNQSIQTRR</sequence>
<keyword evidence="1" id="KW-0812">Transmembrane</keyword>
<dbReference type="HOGENOM" id="CLU_103763_1_0_9"/>
<dbReference type="Proteomes" id="UP000031449">
    <property type="component" value="Chromosome"/>
</dbReference>
<keyword evidence="3" id="KW-1185">Reference proteome</keyword>
<dbReference type="InterPro" id="IPR021560">
    <property type="entry name" value="DUF3021"/>
</dbReference>
<dbReference type="Pfam" id="PF11457">
    <property type="entry name" value="DUF3021"/>
    <property type="match status" value="1"/>
</dbReference>
<dbReference type="KEGG" id="jeo:JMA_02500"/>
<organism evidence="2 3">
    <name type="scientific">Jeotgalibacillus malaysiensis</name>
    <dbReference type="NCBI Taxonomy" id="1508404"/>
    <lineage>
        <taxon>Bacteria</taxon>
        <taxon>Bacillati</taxon>
        <taxon>Bacillota</taxon>
        <taxon>Bacilli</taxon>
        <taxon>Bacillales</taxon>
        <taxon>Caryophanaceae</taxon>
        <taxon>Jeotgalibacillus</taxon>
    </lineage>
</organism>
<name>A0A0B5ALH7_9BACL</name>
<feature type="transmembrane region" description="Helical" evidence="1">
    <location>
        <begin position="77"/>
        <end position="98"/>
    </location>
</feature>
<dbReference type="EMBL" id="CP009416">
    <property type="protein sequence ID" value="AJD89567.1"/>
    <property type="molecule type" value="Genomic_DNA"/>
</dbReference>
<keyword evidence="1" id="KW-0472">Membrane</keyword>
<evidence type="ECO:0008006" key="4">
    <source>
        <dbReference type="Google" id="ProtNLM"/>
    </source>
</evidence>
<evidence type="ECO:0000256" key="1">
    <source>
        <dbReference type="SAM" id="Phobius"/>
    </source>
</evidence>
<keyword evidence="1" id="KW-1133">Transmembrane helix</keyword>
<dbReference type="BioCyc" id="JESP1508404:G14D9-9467-MONOMER"/>
<dbReference type="AlphaFoldDB" id="A0A0B5ALH7"/>
<evidence type="ECO:0000313" key="3">
    <source>
        <dbReference type="Proteomes" id="UP000031449"/>
    </source>
</evidence>
<reference evidence="2 3" key="1">
    <citation type="submission" date="2014-08" db="EMBL/GenBank/DDBJ databases">
        <title>Complete genome of a marine bacteria Jeotgalibacillus malaysiensis.</title>
        <authorList>
            <person name="Yaakop A.S."/>
            <person name="Chan K.-G."/>
            <person name="Goh K.M."/>
        </authorList>
    </citation>
    <scope>NUCLEOTIDE SEQUENCE [LARGE SCALE GENOMIC DNA]</scope>
    <source>
        <strain evidence="2 3">D5</strain>
    </source>
</reference>
<accession>A0A0B5ALH7</accession>
<dbReference type="OrthoDB" id="2735472at2"/>
<evidence type="ECO:0000313" key="2">
    <source>
        <dbReference type="EMBL" id="AJD89567.1"/>
    </source>
</evidence>
<feature type="transmembrane region" description="Helical" evidence="1">
    <location>
        <begin position="44"/>
        <end position="65"/>
    </location>
</feature>